<accession>A0AAV2WIL5</accession>
<gene>
    <name evidence="1" type="ORF">BN1047_01946</name>
</gene>
<dbReference type="AlphaFoldDB" id="A0AAV2WIL5"/>
<organism evidence="1 2">
    <name type="scientific">Mycolicibacterium neoaurum</name>
    <name type="common">Mycobacterium neoaurum</name>
    <dbReference type="NCBI Taxonomy" id="1795"/>
    <lineage>
        <taxon>Bacteria</taxon>
        <taxon>Bacillati</taxon>
        <taxon>Actinomycetota</taxon>
        <taxon>Actinomycetes</taxon>
        <taxon>Mycobacteriales</taxon>
        <taxon>Mycobacteriaceae</taxon>
        <taxon>Mycolicibacterium</taxon>
    </lineage>
</organism>
<evidence type="ECO:0000313" key="1">
    <source>
        <dbReference type="EMBL" id="CDQ44070.1"/>
    </source>
</evidence>
<dbReference type="EMBL" id="LK021338">
    <property type="protein sequence ID" value="CDQ44070.1"/>
    <property type="molecule type" value="Genomic_DNA"/>
</dbReference>
<evidence type="ECO:0000313" key="2">
    <source>
        <dbReference type="Proteomes" id="UP000028864"/>
    </source>
</evidence>
<proteinExistence type="predicted"/>
<reference evidence="1" key="1">
    <citation type="submission" date="2014-05" db="EMBL/GenBank/DDBJ databases">
        <authorList>
            <person name="Urmite Genomes"/>
        </authorList>
    </citation>
    <scope>NUCLEOTIDE SEQUENCE</scope>
    <source>
        <strain evidence="1">DSM 44074</strain>
    </source>
</reference>
<name>A0AAV2WIL5_MYCNE</name>
<dbReference type="Proteomes" id="UP000028864">
    <property type="component" value="Unassembled WGS sequence"/>
</dbReference>
<protein>
    <submittedName>
        <fullName evidence="1">Uncharacterized protein</fullName>
    </submittedName>
</protein>
<reference evidence="1" key="2">
    <citation type="submission" date="2015-09" db="EMBL/GenBank/DDBJ databases">
        <title>Draft genome sequence of Mycobacterium neoaurum DSM 44074.</title>
        <authorList>
            <person name="Croce O."/>
            <person name="Robert C."/>
            <person name="Raoult D."/>
            <person name="Drancourt M."/>
        </authorList>
    </citation>
    <scope>NUCLEOTIDE SEQUENCE</scope>
    <source>
        <strain evidence="1">DSM 44074</strain>
    </source>
</reference>
<sequence length="146" mass="15430">MVEHQRLQVPPDLFLRPAGPQAAPFDEVVQCGVGRLAGQAQYRDLADILDLAQPLDHPGGPYEFDAGSGPLQRCETVDGHHMALEAQPAHSVGGPSGQGGAHCPLDDHVGVGRLGGGLRYITPVGCQDRRVPFSEHQQRGIGTGES</sequence>